<keyword evidence="4" id="KW-0256">Endoplasmic reticulum</keyword>
<keyword evidence="8" id="KW-1185">Reference proteome</keyword>
<dbReference type="GO" id="GO:0005783">
    <property type="term" value="C:endoplasmic reticulum"/>
    <property type="evidence" value="ECO:0007669"/>
    <property type="project" value="UniProtKB-SubCell"/>
</dbReference>
<dbReference type="Proteomes" id="UP001172102">
    <property type="component" value="Unassembled WGS sequence"/>
</dbReference>
<comment type="caution">
    <text evidence="7">The sequence shown here is derived from an EMBL/GenBank/DDBJ whole genome shotgun (WGS) entry which is preliminary data.</text>
</comment>
<evidence type="ECO:0000256" key="5">
    <source>
        <dbReference type="ARBA" id="ARBA00023128"/>
    </source>
</evidence>
<dbReference type="PANTHER" id="PTHR48182">
    <property type="entry name" value="PROTEIN SERAC1"/>
    <property type="match status" value="1"/>
</dbReference>
<dbReference type="AlphaFoldDB" id="A0AA39ZXA0"/>
<dbReference type="GO" id="GO:0016020">
    <property type="term" value="C:membrane"/>
    <property type="evidence" value="ECO:0007669"/>
    <property type="project" value="UniProtKB-SubCell"/>
</dbReference>
<evidence type="ECO:0000256" key="1">
    <source>
        <dbReference type="ARBA" id="ARBA00004173"/>
    </source>
</evidence>
<evidence type="ECO:0008006" key="9">
    <source>
        <dbReference type="Google" id="ProtNLM"/>
    </source>
</evidence>
<dbReference type="InterPro" id="IPR052374">
    <property type="entry name" value="SERAC1"/>
</dbReference>
<evidence type="ECO:0000313" key="8">
    <source>
        <dbReference type="Proteomes" id="UP001172102"/>
    </source>
</evidence>
<sequence length="116" mass="12737">MAPQGRRTPLARDLASKEIPNCRVFTFGYDAYVTDFKVVSTTTVEDHGNSLIRSLGNVREGDGTNDQPIIFIAHSLGGIVCKDVSTIQKSISRPSLIVCLWKTPVSEGYYYPAWAG</sequence>
<evidence type="ECO:0000256" key="6">
    <source>
        <dbReference type="ARBA" id="ARBA00023136"/>
    </source>
</evidence>
<name>A0AA39ZXA0_9PEZI</name>
<evidence type="ECO:0000256" key="4">
    <source>
        <dbReference type="ARBA" id="ARBA00022824"/>
    </source>
</evidence>
<reference evidence="7" key="1">
    <citation type="submission" date="2023-06" db="EMBL/GenBank/DDBJ databases">
        <title>Genome-scale phylogeny and comparative genomics of the fungal order Sordariales.</title>
        <authorList>
            <consortium name="Lawrence Berkeley National Laboratory"/>
            <person name="Hensen N."/>
            <person name="Bonometti L."/>
            <person name="Westerberg I."/>
            <person name="Brannstrom I.O."/>
            <person name="Guillou S."/>
            <person name="Cros-Aarteil S."/>
            <person name="Calhoun S."/>
            <person name="Haridas S."/>
            <person name="Kuo A."/>
            <person name="Mondo S."/>
            <person name="Pangilinan J."/>
            <person name="Riley R."/>
            <person name="Labutti K."/>
            <person name="Andreopoulos B."/>
            <person name="Lipzen A."/>
            <person name="Chen C."/>
            <person name="Yanf M."/>
            <person name="Daum C."/>
            <person name="Ng V."/>
            <person name="Clum A."/>
            <person name="Steindorff A."/>
            <person name="Ohm R."/>
            <person name="Martin F."/>
            <person name="Silar P."/>
            <person name="Natvig D."/>
            <person name="Lalanne C."/>
            <person name="Gautier V."/>
            <person name="Ament-Velasquez S.L."/>
            <person name="Kruys A."/>
            <person name="Hutchinson M.I."/>
            <person name="Powell A.J."/>
            <person name="Barry K."/>
            <person name="Miller A.N."/>
            <person name="Grigoriev I.V."/>
            <person name="Debuchy R."/>
            <person name="Gladieux P."/>
            <person name="Thoren M.H."/>
            <person name="Johannesson H."/>
        </authorList>
    </citation>
    <scope>NUCLEOTIDE SEQUENCE</scope>
    <source>
        <strain evidence="7">SMH4607-1</strain>
    </source>
</reference>
<evidence type="ECO:0000256" key="3">
    <source>
        <dbReference type="ARBA" id="ARBA00004370"/>
    </source>
</evidence>
<gene>
    <name evidence="7" type="ORF">B0H67DRAFT_380632</name>
</gene>
<keyword evidence="6" id="KW-0472">Membrane</keyword>
<keyword evidence="5" id="KW-0496">Mitochondrion</keyword>
<evidence type="ECO:0000256" key="2">
    <source>
        <dbReference type="ARBA" id="ARBA00004240"/>
    </source>
</evidence>
<dbReference type="PANTHER" id="PTHR48182:SF2">
    <property type="entry name" value="PROTEIN SERAC1"/>
    <property type="match status" value="1"/>
</dbReference>
<evidence type="ECO:0000313" key="7">
    <source>
        <dbReference type="EMBL" id="KAK0705338.1"/>
    </source>
</evidence>
<dbReference type="EMBL" id="JAUKUA010000007">
    <property type="protein sequence ID" value="KAK0705338.1"/>
    <property type="molecule type" value="Genomic_DNA"/>
</dbReference>
<comment type="subcellular location">
    <subcellularLocation>
        <location evidence="2">Endoplasmic reticulum</location>
    </subcellularLocation>
    <subcellularLocation>
        <location evidence="3">Membrane</location>
    </subcellularLocation>
    <subcellularLocation>
        <location evidence="1">Mitochondrion</location>
    </subcellularLocation>
</comment>
<dbReference type="InterPro" id="IPR029058">
    <property type="entry name" value="AB_hydrolase_fold"/>
</dbReference>
<accession>A0AA39ZXA0</accession>
<proteinExistence type="predicted"/>
<protein>
    <recommendedName>
        <fullName evidence="9">DUF676 domain-containing protein</fullName>
    </recommendedName>
</protein>
<dbReference type="SUPFAM" id="SSF53474">
    <property type="entry name" value="alpha/beta-Hydrolases"/>
    <property type="match status" value="1"/>
</dbReference>
<dbReference type="Gene3D" id="3.40.50.1820">
    <property type="entry name" value="alpha/beta hydrolase"/>
    <property type="match status" value="1"/>
</dbReference>
<dbReference type="GO" id="GO:0005739">
    <property type="term" value="C:mitochondrion"/>
    <property type="evidence" value="ECO:0007669"/>
    <property type="project" value="UniProtKB-SubCell"/>
</dbReference>
<organism evidence="7 8">
    <name type="scientific">Lasiosphaeris hirsuta</name>
    <dbReference type="NCBI Taxonomy" id="260670"/>
    <lineage>
        <taxon>Eukaryota</taxon>
        <taxon>Fungi</taxon>
        <taxon>Dikarya</taxon>
        <taxon>Ascomycota</taxon>
        <taxon>Pezizomycotina</taxon>
        <taxon>Sordariomycetes</taxon>
        <taxon>Sordariomycetidae</taxon>
        <taxon>Sordariales</taxon>
        <taxon>Lasiosphaeriaceae</taxon>
        <taxon>Lasiosphaeris</taxon>
    </lineage>
</organism>